<dbReference type="EMBL" id="JAAIUW010000010">
    <property type="protein sequence ID" value="KAF7812263.1"/>
    <property type="molecule type" value="Genomic_DNA"/>
</dbReference>
<evidence type="ECO:0000313" key="2">
    <source>
        <dbReference type="EMBL" id="KAF7812263.1"/>
    </source>
</evidence>
<evidence type="ECO:0000313" key="3">
    <source>
        <dbReference type="Proteomes" id="UP000634136"/>
    </source>
</evidence>
<proteinExistence type="predicted"/>
<gene>
    <name evidence="2" type="ORF">G2W53_033239</name>
</gene>
<reference evidence="2" key="1">
    <citation type="submission" date="2020-09" db="EMBL/GenBank/DDBJ databases">
        <title>Genome-Enabled Discovery of Anthraquinone Biosynthesis in Senna tora.</title>
        <authorList>
            <person name="Kang S.-H."/>
            <person name="Pandey R.P."/>
            <person name="Lee C.-M."/>
            <person name="Sim J.-S."/>
            <person name="Jeong J.-T."/>
            <person name="Choi B.-S."/>
            <person name="Jung M."/>
            <person name="Ginzburg D."/>
            <person name="Zhao K."/>
            <person name="Won S.Y."/>
            <person name="Oh T.-J."/>
            <person name="Yu Y."/>
            <person name="Kim N.-H."/>
            <person name="Lee O.R."/>
            <person name="Lee T.-H."/>
            <person name="Bashyal P."/>
            <person name="Kim T.-S."/>
            <person name="Lee W.-H."/>
            <person name="Kawkins C."/>
            <person name="Kim C.-K."/>
            <person name="Kim J.S."/>
            <person name="Ahn B.O."/>
            <person name="Rhee S.Y."/>
            <person name="Sohng J.K."/>
        </authorList>
    </citation>
    <scope>NUCLEOTIDE SEQUENCE</scope>
    <source>
        <tissue evidence="2">Leaf</tissue>
    </source>
</reference>
<name>A0A834SYV8_9FABA</name>
<feature type="region of interest" description="Disordered" evidence="1">
    <location>
        <begin position="75"/>
        <end position="94"/>
    </location>
</feature>
<organism evidence="2 3">
    <name type="scientific">Senna tora</name>
    <dbReference type="NCBI Taxonomy" id="362788"/>
    <lineage>
        <taxon>Eukaryota</taxon>
        <taxon>Viridiplantae</taxon>
        <taxon>Streptophyta</taxon>
        <taxon>Embryophyta</taxon>
        <taxon>Tracheophyta</taxon>
        <taxon>Spermatophyta</taxon>
        <taxon>Magnoliopsida</taxon>
        <taxon>eudicotyledons</taxon>
        <taxon>Gunneridae</taxon>
        <taxon>Pentapetalae</taxon>
        <taxon>rosids</taxon>
        <taxon>fabids</taxon>
        <taxon>Fabales</taxon>
        <taxon>Fabaceae</taxon>
        <taxon>Caesalpinioideae</taxon>
        <taxon>Cassia clade</taxon>
        <taxon>Senna</taxon>
    </lineage>
</organism>
<comment type="caution">
    <text evidence="2">The sequence shown here is derived from an EMBL/GenBank/DDBJ whole genome shotgun (WGS) entry which is preliminary data.</text>
</comment>
<feature type="compositionally biased region" description="Polar residues" evidence="1">
    <location>
        <begin position="85"/>
        <end position="94"/>
    </location>
</feature>
<evidence type="ECO:0000256" key="1">
    <source>
        <dbReference type="SAM" id="MobiDB-lite"/>
    </source>
</evidence>
<dbReference type="Proteomes" id="UP000634136">
    <property type="component" value="Unassembled WGS sequence"/>
</dbReference>
<protein>
    <submittedName>
        <fullName evidence="2">Uncharacterized protein</fullName>
    </submittedName>
</protein>
<sequence>MLGLLSITISTSPLLSITISTSPFHIIKHKHASLLCSPLNPVRPSNTVCRRTPSSQHTHRRNPVLPINAVFRRTPSSEHTHHRSNTVVTATPSSRQPVVAATSRFLTSLSRTGRPGGRFKGGGITGSPSACGHIATPLFHPIAAIAWAHGIPVKSNSMHEQVLAPRFTSYLLGEHCTSYRTPSGSPAHCGVQNRLAFLSRSNLSCTLGVIGP</sequence>
<dbReference type="AlphaFoldDB" id="A0A834SYV8"/>
<keyword evidence="3" id="KW-1185">Reference proteome</keyword>
<accession>A0A834SYV8</accession>